<keyword evidence="1" id="KW-0175">Coiled coil</keyword>
<gene>
    <name evidence="2" type="ORF">NXZ79_15755</name>
</gene>
<organism evidence="2 3">
    <name type="scientific">Lysinibacillus pinottii</name>
    <dbReference type="NCBI Taxonomy" id="2973932"/>
    <lineage>
        <taxon>Bacteria</taxon>
        <taxon>Bacillati</taxon>
        <taxon>Bacillota</taxon>
        <taxon>Bacilli</taxon>
        <taxon>Bacillales</taxon>
        <taxon>Bacillaceae</taxon>
        <taxon>Lysinibacillus</taxon>
    </lineage>
</organism>
<dbReference type="RefSeq" id="WP_012295275.1">
    <property type="nucleotide sequence ID" value="NZ_JANTOO010000014.1"/>
</dbReference>
<sequence>MLGHKLYYEKLTGNVVLTIPENPNANAVPTTKEQDFAMYSVLQARNPEIIDFIQLDFGQFQSDFQTARSWQMDVKTRQVLFEYPSFSTPLSTMVERLLQEKEELKVENNELKLALAESAEAQQQDKIENQVAIAELAELITTKEVL</sequence>
<evidence type="ECO:0000313" key="3">
    <source>
        <dbReference type="Proteomes" id="UP001525021"/>
    </source>
</evidence>
<comment type="caution">
    <text evidence="2">The sequence shown here is derived from an EMBL/GenBank/DDBJ whole genome shotgun (WGS) entry which is preliminary data.</text>
</comment>
<evidence type="ECO:0000256" key="1">
    <source>
        <dbReference type="SAM" id="Coils"/>
    </source>
</evidence>
<dbReference type="Proteomes" id="UP001525021">
    <property type="component" value="Unassembled WGS sequence"/>
</dbReference>
<evidence type="ECO:0000313" key="2">
    <source>
        <dbReference type="EMBL" id="MCS1397486.1"/>
    </source>
</evidence>
<dbReference type="EMBL" id="JANTOO010000014">
    <property type="protein sequence ID" value="MCS1397486.1"/>
    <property type="molecule type" value="Genomic_DNA"/>
</dbReference>
<proteinExistence type="predicted"/>
<accession>A0ABT2DRT9</accession>
<evidence type="ECO:0008006" key="4">
    <source>
        <dbReference type="Google" id="ProtNLM"/>
    </source>
</evidence>
<keyword evidence="3" id="KW-1185">Reference proteome</keyword>
<feature type="coiled-coil region" evidence="1">
    <location>
        <begin position="94"/>
        <end position="124"/>
    </location>
</feature>
<name>A0ABT2DRT9_9BACI</name>
<protein>
    <recommendedName>
        <fullName evidence="4">Bacteriophage SP-beta YorD domain-containing protein</fullName>
    </recommendedName>
</protein>
<reference evidence="2 3" key="1">
    <citation type="submission" date="2022-08" db="EMBL/GenBank/DDBJ databases">
        <title>Lysinibacillus sequencing.</title>
        <authorList>
            <person name="Dunlap C."/>
        </authorList>
    </citation>
    <scope>NUCLEOTIDE SEQUENCE [LARGE SCALE GENOMIC DNA]</scope>
    <source>
        <strain evidence="2 3">PB211</strain>
    </source>
</reference>